<name>A0A2A4HJS5_9GAMM</name>
<feature type="transmembrane region" description="Helical" evidence="6">
    <location>
        <begin position="185"/>
        <end position="202"/>
    </location>
</feature>
<organism evidence="7 8">
    <name type="scientific">Vreelandella nigrificans</name>
    <dbReference type="NCBI Taxonomy" id="2042704"/>
    <lineage>
        <taxon>Bacteria</taxon>
        <taxon>Pseudomonadati</taxon>
        <taxon>Pseudomonadota</taxon>
        <taxon>Gammaproteobacteria</taxon>
        <taxon>Oceanospirillales</taxon>
        <taxon>Halomonadaceae</taxon>
        <taxon>Vreelandella</taxon>
    </lineage>
</organism>
<comment type="caution">
    <text evidence="7">The sequence shown here is derived from an EMBL/GenBank/DDBJ whole genome shotgun (WGS) entry which is preliminary data.</text>
</comment>
<dbReference type="RefSeq" id="WP_096653794.1">
    <property type="nucleotide sequence ID" value="NZ_NWUX01000020.1"/>
</dbReference>
<dbReference type="PIRSF" id="PIRSF006324">
    <property type="entry name" value="LeuE"/>
    <property type="match status" value="1"/>
</dbReference>
<evidence type="ECO:0000256" key="5">
    <source>
        <dbReference type="ARBA" id="ARBA00023136"/>
    </source>
</evidence>
<dbReference type="PANTHER" id="PTHR30086:SF20">
    <property type="entry name" value="ARGININE EXPORTER PROTEIN ARGO-RELATED"/>
    <property type="match status" value="1"/>
</dbReference>
<dbReference type="GO" id="GO:0005886">
    <property type="term" value="C:plasma membrane"/>
    <property type="evidence" value="ECO:0007669"/>
    <property type="project" value="UniProtKB-SubCell"/>
</dbReference>
<dbReference type="GO" id="GO:0015171">
    <property type="term" value="F:amino acid transmembrane transporter activity"/>
    <property type="evidence" value="ECO:0007669"/>
    <property type="project" value="TreeGrafter"/>
</dbReference>
<accession>A0A2A4HJS5</accession>
<evidence type="ECO:0000256" key="2">
    <source>
        <dbReference type="ARBA" id="ARBA00022475"/>
    </source>
</evidence>
<proteinExistence type="predicted"/>
<protein>
    <submittedName>
        <fullName evidence="7">Lysine transporter LysE</fullName>
    </submittedName>
</protein>
<keyword evidence="8" id="KW-1185">Reference proteome</keyword>
<dbReference type="PANTHER" id="PTHR30086">
    <property type="entry name" value="ARGININE EXPORTER PROTEIN ARGO"/>
    <property type="match status" value="1"/>
</dbReference>
<evidence type="ECO:0000313" key="8">
    <source>
        <dbReference type="Proteomes" id="UP000218677"/>
    </source>
</evidence>
<keyword evidence="2" id="KW-1003">Cell membrane</keyword>
<evidence type="ECO:0000256" key="6">
    <source>
        <dbReference type="SAM" id="Phobius"/>
    </source>
</evidence>
<dbReference type="OrthoDB" id="9804822at2"/>
<keyword evidence="3 6" id="KW-0812">Transmembrane</keyword>
<evidence type="ECO:0000313" key="7">
    <source>
        <dbReference type="EMBL" id="PCF94361.1"/>
    </source>
</evidence>
<feature type="transmembrane region" description="Helical" evidence="6">
    <location>
        <begin position="37"/>
        <end position="65"/>
    </location>
</feature>
<dbReference type="Proteomes" id="UP000218677">
    <property type="component" value="Unassembled WGS sequence"/>
</dbReference>
<evidence type="ECO:0000256" key="4">
    <source>
        <dbReference type="ARBA" id="ARBA00022989"/>
    </source>
</evidence>
<feature type="transmembrane region" description="Helical" evidence="6">
    <location>
        <begin position="143"/>
        <end position="164"/>
    </location>
</feature>
<dbReference type="EMBL" id="NWUX01000020">
    <property type="protein sequence ID" value="PCF94361.1"/>
    <property type="molecule type" value="Genomic_DNA"/>
</dbReference>
<gene>
    <name evidence="7" type="ORF">CPA45_17660</name>
</gene>
<dbReference type="InterPro" id="IPR001123">
    <property type="entry name" value="LeuE-type"/>
</dbReference>
<keyword evidence="4 6" id="KW-1133">Transmembrane helix</keyword>
<dbReference type="AlphaFoldDB" id="A0A2A4HJS5"/>
<dbReference type="Pfam" id="PF01810">
    <property type="entry name" value="LysE"/>
    <property type="match status" value="1"/>
</dbReference>
<evidence type="ECO:0000256" key="1">
    <source>
        <dbReference type="ARBA" id="ARBA00004651"/>
    </source>
</evidence>
<sequence>MELGLFIGALAIVYLVPGPDMLLVLHTSSTLGRGHGLATAIGLAIARGVHVALAGLGLAALFIAAPWLFDAVRYVGAAYLVWLALQLIRARSSAPANQQEAPLQGSYYMAWRRGLLTNLLNPKSLLFCSVLLPQFVHSEQGSVALQFTLLGAMLVSVGLIYDTLYACAGAKMQRWFAGNKTKQKIQNWVFGTLLIGFALRLAS</sequence>
<feature type="transmembrane region" description="Helical" evidence="6">
    <location>
        <begin position="6"/>
        <end position="25"/>
    </location>
</feature>
<keyword evidence="5 6" id="KW-0472">Membrane</keyword>
<comment type="subcellular location">
    <subcellularLocation>
        <location evidence="1">Cell membrane</location>
        <topology evidence="1">Multi-pass membrane protein</topology>
    </subcellularLocation>
</comment>
<evidence type="ECO:0000256" key="3">
    <source>
        <dbReference type="ARBA" id="ARBA00022692"/>
    </source>
</evidence>
<reference evidence="8" key="1">
    <citation type="submission" date="2017-09" db="EMBL/GenBank/DDBJ databases">
        <authorList>
            <person name="Cho G.-S."/>
            <person name="Oguntoyinbo F.A."/>
            <person name="Cnockaert M."/>
            <person name="Kabisch J."/>
            <person name="Neve H."/>
            <person name="Bockelmann W."/>
            <person name="Wenning M."/>
            <person name="Franz C.M."/>
            <person name="Vandamme P."/>
        </authorList>
    </citation>
    <scope>NUCLEOTIDE SEQUENCE [LARGE SCALE GENOMIC DNA]</scope>
    <source>
        <strain evidence="8">MBT G8648</strain>
    </source>
</reference>